<evidence type="ECO:0000259" key="1">
    <source>
        <dbReference type="Pfam" id="PF00733"/>
    </source>
</evidence>
<reference evidence="2 3" key="1">
    <citation type="submission" date="2023-03" db="EMBL/GenBank/DDBJ databases">
        <title>Genome sequence of Microbacterium sp. KACC 23027.</title>
        <authorList>
            <person name="Kim S."/>
            <person name="Heo J."/>
            <person name="Kwon S.-W."/>
        </authorList>
    </citation>
    <scope>NUCLEOTIDE SEQUENCE [LARGE SCALE GENOMIC DNA]</scope>
    <source>
        <strain evidence="2 3">KACC 23027</strain>
    </source>
</reference>
<dbReference type="Gene3D" id="3.40.50.620">
    <property type="entry name" value="HUPs"/>
    <property type="match status" value="1"/>
</dbReference>
<dbReference type="SUPFAM" id="SSF52402">
    <property type="entry name" value="Adenine nucleotide alpha hydrolases-like"/>
    <property type="match status" value="1"/>
</dbReference>
<sequence length="382" mass="42108">MTEFIRLDDDERIVAFPRPSTSGALVAWSEEKESPRHALEELIRERLESGPCYVLFSGGRDSSGILATAVAVARRIGVEDPIPVSVRFPGAPDSIETEWQELVLEYLDVNERIVFELGDDQTWLSEGAQRSLRRNGLLWPAAVHVWQSVFESLSGGSLLTGENGDMVLSGRRITPLIDAMRTGHPRRALRALRWISDDRKRSAQSGRMLAEDLPWLTSEGRQIAASYRWPIAPLNWSRALAAVVASRPARLVDTNLSGMIASNGLIPLHPLGHPRFVSALCGAGGLVGLGDRTAMMRSLFAGLLPDAVLARSSKASFDQTRWGPVEREFVQTWSGLGVSARFIDSDRLRDTWMSERPGSLSELHLHAAWLAQNNLPLVPHGS</sequence>
<organism evidence="2 3">
    <name type="scientific">Microbacterium horticulturae</name>
    <dbReference type="NCBI Taxonomy" id="3028316"/>
    <lineage>
        <taxon>Bacteria</taxon>
        <taxon>Bacillati</taxon>
        <taxon>Actinomycetota</taxon>
        <taxon>Actinomycetes</taxon>
        <taxon>Micrococcales</taxon>
        <taxon>Microbacteriaceae</taxon>
        <taxon>Microbacterium</taxon>
    </lineage>
</organism>
<dbReference type="Proteomes" id="UP001214553">
    <property type="component" value="Chromosome"/>
</dbReference>
<evidence type="ECO:0000313" key="2">
    <source>
        <dbReference type="EMBL" id="WEG09169.1"/>
    </source>
</evidence>
<keyword evidence="3" id="KW-1185">Reference proteome</keyword>
<proteinExistence type="predicted"/>
<protein>
    <submittedName>
        <fullName evidence="2">Asparagine synthase-related protein</fullName>
    </submittedName>
</protein>
<name>A0ABY8BYC1_9MICO</name>
<dbReference type="Pfam" id="PF00733">
    <property type="entry name" value="Asn_synthase"/>
    <property type="match status" value="1"/>
</dbReference>
<feature type="domain" description="Asparagine synthetase" evidence="1">
    <location>
        <begin position="36"/>
        <end position="354"/>
    </location>
</feature>
<dbReference type="InterPro" id="IPR014729">
    <property type="entry name" value="Rossmann-like_a/b/a_fold"/>
</dbReference>
<dbReference type="EMBL" id="CP119108">
    <property type="protein sequence ID" value="WEG09169.1"/>
    <property type="molecule type" value="Genomic_DNA"/>
</dbReference>
<dbReference type="InterPro" id="IPR001962">
    <property type="entry name" value="Asn_synthase"/>
</dbReference>
<dbReference type="RefSeq" id="WP_275278493.1">
    <property type="nucleotide sequence ID" value="NZ_CP119108.1"/>
</dbReference>
<gene>
    <name evidence="2" type="ORF">PU630_00995</name>
</gene>
<evidence type="ECO:0000313" key="3">
    <source>
        <dbReference type="Proteomes" id="UP001214553"/>
    </source>
</evidence>
<accession>A0ABY8BYC1</accession>